<dbReference type="InterPro" id="IPR036291">
    <property type="entry name" value="NAD(P)-bd_dom_sf"/>
</dbReference>
<sequence length="322" mass="37075">MEKILITGTAGFVGFHLTQELSKYNFDIVGIDTINAYYDVNLKLDRLQQLKSLSNFRFYTMSICDKDALDDLFKKEKFDYVINLAAQAGVRYSIEKPYKYIDSNLIGFINILEACRNYPVKHLIYASSSSVYGNSDQIPFSTENKTDEPVSLYAATKKANEVMAHSYSNLYKIPTSGLRFFTVYGPWGRPDMAYFSFTKNIIEGNTIKVFNHGKMKRDFTFVDDITKAIKELIYVIPQGETPYELYNIGNHNPVELGYFIETLEKLIGKEANKEYLPMQKGDVVATYADTEQLRNATGFNPNTPLEEGLKRFVDWYREYYNC</sequence>
<accession>A0AAE3SFR9</accession>
<evidence type="ECO:0000259" key="2">
    <source>
        <dbReference type="Pfam" id="PF01370"/>
    </source>
</evidence>
<proteinExistence type="predicted"/>
<keyword evidence="4" id="KW-1185">Reference proteome</keyword>
<dbReference type="PRINTS" id="PR01713">
    <property type="entry name" value="NUCEPIMERASE"/>
</dbReference>
<keyword evidence="1" id="KW-0520">NAD</keyword>
<feature type="domain" description="NAD-dependent epimerase/dehydratase" evidence="2">
    <location>
        <begin position="4"/>
        <end position="249"/>
    </location>
</feature>
<comment type="caution">
    <text evidence="3">The sequence shown here is derived from an EMBL/GenBank/DDBJ whole genome shotgun (WGS) entry which is preliminary data.</text>
</comment>
<dbReference type="RefSeq" id="WP_301191302.1">
    <property type="nucleotide sequence ID" value="NZ_JAPDPJ010000035.1"/>
</dbReference>
<protein>
    <submittedName>
        <fullName evidence="3">NAD-dependent epimerase/dehydratase family protein</fullName>
    </submittedName>
</protein>
<dbReference type="EMBL" id="JAPDPJ010000035">
    <property type="protein sequence ID" value="MCW3787738.1"/>
    <property type="molecule type" value="Genomic_DNA"/>
</dbReference>
<evidence type="ECO:0000313" key="3">
    <source>
        <dbReference type="EMBL" id="MCW3787738.1"/>
    </source>
</evidence>
<gene>
    <name evidence="3" type="ORF">OM075_14775</name>
</gene>
<name>A0AAE3SFR9_9BACT</name>
<evidence type="ECO:0000313" key="4">
    <source>
        <dbReference type="Proteomes" id="UP001209229"/>
    </source>
</evidence>
<dbReference type="PANTHER" id="PTHR43574">
    <property type="entry name" value="EPIMERASE-RELATED"/>
    <property type="match status" value="1"/>
</dbReference>
<dbReference type="AlphaFoldDB" id="A0AAE3SFR9"/>
<organism evidence="3 4">
    <name type="scientific">Plebeiibacterium sediminum</name>
    <dbReference type="NCBI Taxonomy" id="2992112"/>
    <lineage>
        <taxon>Bacteria</taxon>
        <taxon>Pseudomonadati</taxon>
        <taxon>Bacteroidota</taxon>
        <taxon>Bacteroidia</taxon>
        <taxon>Marinilabiliales</taxon>
        <taxon>Marinilabiliaceae</taxon>
        <taxon>Plebeiibacterium</taxon>
    </lineage>
</organism>
<evidence type="ECO:0000256" key="1">
    <source>
        <dbReference type="ARBA" id="ARBA00023027"/>
    </source>
</evidence>
<dbReference type="InterPro" id="IPR001509">
    <property type="entry name" value="Epimerase_deHydtase"/>
</dbReference>
<dbReference type="Gene3D" id="3.90.25.10">
    <property type="entry name" value="UDP-galactose 4-epimerase, domain 1"/>
    <property type="match status" value="1"/>
</dbReference>
<dbReference type="Pfam" id="PF01370">
    <property type="entry name" value="Epimerase"/>
    <property type="match status" value="1"/>
</dbReference>
<dbReference type="Gene3D" id="3.40.50.720">
    <property type="entry name" value="NAD(P)-binding Rossmann-like Domain"/>
    <property type="match status" value="1"/>
</dbReference>
<dbReference type="SUPFAM" id="SSF51735">
    <property type="entry name" value="NAD(P)-binding Rossmann-fold domains"/>
    <property type="match status" value="1"/>
</dbReference>
<reference evidence="3" key="1">
    <citation type="submission" date="2022-10" db="EMBL/GenBank/DDBJ databases">
        <authorList>
            <person name="Yu W.X."/>
        </authorList>
    </citation>
    <scope>NUCLEOTIDE SEQUENCE</scope>
    <source>
        <strain evidence="3">AAT</strain>
    </source>
</reference>
<dbReference type="Proteomes" id="UP001209229">
    <property type="component" value="Unassembled WGS sequence"/>
</dbReference>